<dbReference type="AlphaFoldDB" id="A0A916Q4L9"/>
<comment type="caution">
    <text evidence="2">The sequence shown here is derived from an EMBL/GenBank/DDBJ whole genome shotgun (WGS) entry which is preliminary data.</text>
</comment>
<dbReference type="PANTHER" id="PTHR42924:SF3">
    <property type="entry name" value="POLYMERASE_HISTIDINOL PHOSPHATASE N-TERMINAL DOMAIN-CONTAINING PROTEIN"/>
    <property type="match status" value="1"/>
</dbReference>
<dbReference type="InterPro" id="IPR052018">
    <property type="entry name" value="PHP_domain"/>
</dbReference>
<dbReference type="EMBL" id="BLYI01000013">
    <property type="protein sequence ID" value="GFO84267.1"/>
    <property type="molecule type" value="Genomic_DNA"/>
</dbReference>
<dbReference type="GO" id="GO:0004534">
    <property type="term" value="F:5'-3' RNA exonuclease activity"/>
    <property type="evidence" value="ECO:0007669"/>
    <property type="project" value="TreeGrafter"/>
</dbReference>
<reference evidence="2" key="1">
    <citation type="submission" date="2020-06" db="EMBL/GenBank/DDBJ databases">
        <title>Characterization of fructooligosaccharide metabolism and fructooligosaccharide-degrading enzymes in human commensal butyrate producers.</title>
        <authorList>
            <person name="Tanno H."/>
            <person name="Fujii T."/>
            <person name="Hirano K."/>
            <person name="Maeno S."/>
            <person name="Tonozuka T."/>
            <person name="Sakamoto M."/>
            <person name="Ohkuma M."/>
            <person name="Tochio T."/>
            <person name="Endo A."/>
        </authorList>
    </citation>
    <scope>NUCLEOTIDE SEQUENCE</scope>
    <source>
        <strain evidence="2">JCM 17466</strain>
    </source>
</reference>
<dbReference type="InterPro" id="IPR016195">
    <property type="entry name" value="Pol/histidinol_Pase-like"/>
</dbReference>
<gene>
    <name evidence="2" type="ORF">ANBU17_06140</name>
</gene>
<dbReference type="Gene3D" id="3.20.20.140">
    <property type="entry name" value="Metal-dependent hydrolases"/>
    <property type="match status" value="1"/>
</dbReference>
<evidence type="ECO:0000313" key="2">
    <source>
        <dbReference type="EMBL" id="GFO84267.1"/>
    </source>
</evidence>
<dbReference type="InterPro" id="IPR004013">
    <property type="entry name" value="PHP_dom"/>
</dbReference>
<dbReference type="InterPro" id="IPR003141">
    <property type="entry name" value="Pol/His_phosphatase_N"/>
</dbReference>
<evidence type="ECO:0000259" key="1">
    <source>
        <dbReference type="SMART" id="SM00481"/>
    </source>
</evidence>
<sequence length="295" mass="33481">MNTIDLHMHSIFSIDGTYQPEELYAMCKKQGIRYMAIADHNSVRGSRKLLDVKKEDDPAVVPAIELDCTCEGKDFHLLGYGIDVKDPVYEKIENDFLSQEIQNGEARLAYTREKIGFQFEDAVIDRLKILGVITPEAIMEACMMDERNRKHERMQPYLEGGSRSDNPMVNFYWDYFSQGKEGYVPTVFPKLRDMVDMIHSQGGLAVLAHPGNNVKEEEALLKAVISCGIDGMEVYSSYHSAEQIQYYKKKAQEAGLLETCGSDFHGKTKPSIHPGQCDCPDKEREILEKALKKIL</sequence>
<feature type="domain" description="Polymerase/histidinol phosphatase N-terminal" evidence="1">
    <location>
        <begin position="4"/>
        <end position="70"/>
    </location>
</feature>
<dbReference type="PANTHER" id="PTHR42924">
    <property type="entry name" value="EXONUCLEASE"/>
    <property type="match status" value="1"/>
</dbReference>
<dbReference type="SUPFAM" id="SSF89550">
    <property type="entry name" value="PHP domain-like"/>
    <property type="match status" value="1"/>
</dbReference>
<dbReference type="Proteomes" id="UP000613208">
    <property type="component" value="Unassembled WGS sequence"/>
</dbReference>
<dbReference type="CDD" id="cd07438">
    <property type="entry name" value="PHP_HisPPase_AMP"/>
    <property type="match status" value="1"/>
</dbReference>
<protein>
    <submittedName>
        <fullName evidence="2">Phosphatase</fullName>
    </submittedName>
</protein>
<name>A0A916Q4L9_9FIRM</name>
<dbReference type="GO" id="GO:0035312">
    <property type="term" value="F:5'-3' DNA exonuclease activity"/>
    <property type="evidence" value="ECO:0007669"/>
    <property type="project" value="TreeGrafter"/>
</dbReference>
<evidence type="ECO:0000313" key="3">
    <source>
        <dbReference type="Proteomes" id="UP000613208"/>
    </source>
</evidence>
<dbReference type="RefSeq" id="WP_201310015.1">
    <property type="nucleotide sequence ID" value="NZ_BLYI01000013.1"/>
</dbReference>
<dbReference type="Gene3D" id="1.10.150.650">
    <property type="match status" value="1"/>
</dbReference>
<organism evidence="2 3">
    <name type="scientific">Anaerostipes butyraticus</name>
    <dbReference type="NCBI Taxonomy" id="645466"/>
    <lineage>
        <taxon>Bacteria</taxon>
        <taxon>Bacillati</taxon>
        <taxon>Bacillota</taxon>
        <taxon>Clostridia</taxon>
        <taxon>Lachnospirales</taxon>
        <taxon>Lachnospiraceae</taxon>
        <taxon>Anaerostipes</taxon>
    </lineage>
</organism>
<proteinExistence type="predicted"/>
<accession>A0A916Q4L9</accession>
<keyword evidence="3" id="KW-1185">Reference proteome</keyword>
<dbReference type="Pfam" id="PF02811">
    <property type="entry name" value="PHP"/>
    <property type="match status" value="1"/>
</dbReference>
<dbReference type="SMART" id="SM00481">
    <property type="entry name" value="POLIIIAc"/>
    <property type="match status" value="1"/>
</dbReference>